<dbReference type="STRING" id="7260.B4NCT5"/>
<comment type="function">
    <text evidence="2 7">Catalyzes the reversible isomerization between hydroxypyruvate and 2-hydroxy-3-oxopropanoate (also termed tartronate semialdehyde).</text>
</comment>
<feature type="active site" description="Proton donor/acceptor" evidence="8">
    <location>
        <position position="246"/>
    </location>
</feature>
<feature type="active site" description="Proton donor/acceptor" evidence="8">
    <location>
        <position position="148"/>
    </location>
</feature>
<evidence type="ECO:0000256" key="1">
    <source>
        <dbReference type="ARBA" id="ARBA00000476"/>
    </source>
</evidence>
<evidence type="ECO:0000256" key="2">
    <source>
        <dbReference type="ARBA" id="ARBA00002968"/>
    </source>
</evidence>
<gene>
    <name evidence="10" type="primary">Dwil\GK18837</name>
    <name evidence="10" type="ORF">Dwil_GK18837</name>
</gene>
<sequence length="267" mass="30443">MALKFAANLNFLFTEKASSIVERICLAHQHGFRAVELTCPEDETKRQKVLATIEDTGIAVSLVNLATDRTKDELKWGSTGIPGAEKLFQQQLKSTIEFAKAAKCQKIHLMSGLLTDNEIECDYNRTYLANLKLAADKLRSSNMIGLVEPINPYYVPKYYMDSYVKAREMLESVQCDNIKLLVDLYHLQSLKGNVTRSLEEYGKQIGHFQIAQVPNRNEPDTTGELDYAYIFQIIQEFGYTDWIGCEYKPKTTTVEGLNWLQKFGFKL</sequence>
<evidence type="ECO:0000313" key="11">
    <source>
        <dbReference type="Proteomes" id="UP000007798"/>
    </source>
</evidence>
<dbReference type="AlphaFoldDB" id="B4NCT5"/>
<dbReference type="EC" id="5.3.1.22" evidence="4 7"/>
<dbReference type="SUPFAM" id="SSF51658">
    <property type="entry name" value="Xylose isomerase-like"/>
    <property type="match status" value="1"/>
</dbReference>
<keyword evidence="6 7" id="KW-0413">Isomerase</keyword>
<dbReference type="EMBL" id="CH964239">
    <property type="protein sequence ID" value="EDW82644.1"/>
    <property type="molecule type" value="Genomic_DNA"/>
</dbReference>
<dbReference type="InterPro" id="IPR036237">
    <property type="entry name" value="Xyl_isomerase-like_sf"/>
</dbReference>
<dbReference type="KEGG" id="dwi:6649265"/>
<dbReference type="GO" id="GO:0008903">
    <property type="term" value="F:hydroxypyruvate isomerase activity"/>
    <property type="evidence" value="ECO:0007669"/>
    <property type="project" value="UniProtKB-EC"/>
</dbReference>
<feature type="domain" description="Xylose isomerase-like TIM barrel" evidence="9">
    <location>
        <begin position="26"/>
        <end position="262"/>
    </location>
</feature>
<dbReference type="Gene3D" id="3.20.20.150">
    <property type="entry name" value="Divalent-metal-dependent TIM barrel enzymes"/>
    <property type="match status" value="1"/>
</dbReference>
<dbReference type="InterPro" id="IPR050417">
    <property type="entry name" value="Sugar_Epim/Isomerase"/>
</dbReference>
<evidence type="ECO:0000256" key="4">
    <source>
        <dbReference type="ARBA" id="ARBA00012570"/>
    </source>
</evidence>
<evidence type="ECO:0000259" key="9">
    <source>
        <dbReference type="Pfam" id="PF01261"/>
    </source>
</evidence>
<accession>B4NCT5</accession>
<evidence type="ECO:0000313" key="10">
    <source>
        <dbReference type="EMBL" id="EDW82644.1"/>
    </source>
</evidence>
<evidence type="ECO:0000256" key="8">
    <source>
        <dbReference type="PIRSR" id="PIRSR006241-50"/>
    </source>
</evidence>
<protein>
    <recommendedName>
        <fullName evidence="5 7">Putative hydroxypyruvate isomerase</fullName>
        <ecNumber evidence="4 7">5.3.1.22</ecNumber>
    </recommendedName>
</protein>
<organism evidence="10 11">
    <name type="scientific">Drosophila willistoni</name>
    <name type="common">Fruit fly</name>
    <dbReference type="NCBI Taxonomy" id="7260"/>
    <lineage>
        <taxon>Eukaryota</taxon>
        <taxon>Metazoa</taxon>
        <taxon>Ecdysozoa</taxon>
        <taxon>Arthropoda</taxon>
        <taxon>Hexapoda</taxon>
        <taxon>Insecta</taxon>
        <taxon>Pterygota</taxon>
        <taxon>Neoptera</taxon>
        <taxon>Endopterygota</taxon>
        <taxon>Diptera</taxon>
        <taxon>Brachycera</taxon>
        <taxon>Muscomorpha</taxon>
        <taxon>Ephydroidea</taxon>
        <taxon>Drosophilidae</taxon>
        <taxon>Drosophila</taxon>
        <taxon>Sophophora</taxon>
    </lineage>
</organism>
<proteinExistence type="inferred from homology"/>
<evidence type="ECO:0000256" key="5">
    <source>
        <dbReference type="ARBA" id="ARBA00017985"/>
    </source>
</evidence>
<dbReference type="eggNOG" id="KOG4518">
    <property type="taxonomic scope" value="Eukaryota"/>
</dbReference>
<dbReference type="PANTHER" id="PTHR43489">
    <property type="entry name" value="ISOMERASE"/>
    <property type="match status" value="1"/>
</dbReference>
<evidence type="ECO:0000256" key="6">
    <source>
        <dbReference type="ARBA" id="ARBA00023235"/>
    </source>
</evidence>
<evidence type="ECO:0000256" key="7">
    <source>
        <dbReference type="PIRNR" id="PIRNR006241"/>
    </source>
</evidence>
<dbReference type="OMA" id="VECHWPY"/>
<dbReference type="PhylomeDB" id="B4NCT5"/>
<dbReference type="HOGENOM" id="CLU_050006_1_1_1"/>
<keyword evidence="11" id="KW-1185">Reference proteome</keyword>
<reference evidence="10 11" key="1">
    <citation type="journal article" date="2007" name="Nature">
        <title>Evolution of genes and genomes on the Drosophila phylogeny.</title>
        <authorList>
            <consortium name="Drosophila 12 Genomes Consortium"/>
            <person name="Clark A.G."/>
            <person name="Eisen M.B."/>
            <person name="Smith D.R."/>
            <person name="Bergman C.M."/>
            <person name="Oliver B."/>
            <person name="Markow T.A."/>
            <person name="Kaufman T.C."/>
            <person name="Kellis M."/>
            <person name="Gelbart W."/>
            <person name="Iyer V.N."/>
            <person name="Pollard D.A."/>
            <person name="Sackton T.B."/>
            <person name="Larracuente A.M."/>
            <person name="Singh N.D."/>
            <person name="Abad J.P."/>
            <person name="Abt D.N."/>
            <person name="Adryan B."/>
            <person name="Aguade M."/>
            <person name="Akashi H."/>
            <person name="Anderson W.W."/>
            <person name="Aquadro C.F."/>
            <person name="Ardell D.H."/>
            <person name="Arguello R."/>
            <person name="Artieri C.G."/>
            <person name="Barbash D.A."/>
            <person name="Barker D."/>
            <person name="Barsanti P."/>
            <person name="Batterham P."/>
            <person name="Batzoglou S."/>
            <person name="Begun D."/>
            <person name="Bhutkar A."/>
            <person name="Blanco E."/>
            <person name="Bosak S.A."/>
            <person name="Bradley R.K."/>
            <person name="Brand A.D."/>
            <person name="Brent M.R."/>
            <person name="Brooks A.N."/>
            <person name="Brown R.H."/>
            <person name="Butlin R.K."/>
            <person name="Caggese C."/>
            <person name="Calvi B.R."/>
            <person name="Bernardo de Carvalho A."/>
            <person name="Caspi A."/>
            <person name="Castrezana S."/>
            <person name="Celniker S.E."/>
            <person name="Chang J.L."/>
            <person name="Chapple C."/>
            <person name="Chatterji S."/>
            <person name="Chinwalla A."/>
            <person name="Civetta A."/>
            <person name="Clifton S.W."/>
            <person name="Comeron J.M."/>
            <person name="Costello J.C."/>
            <person name="Coyne J.A."/>
            <person name="Daub J."/>
            <person name="David R.G."/>
            <person name="Delcher A.L."/>
            <person name="Delehaunty K."/>
            <person name="Do C.B."/>
            <person name="Ebling H."/>
            <person name="Edwards K."/>
            <person name="Eickbush T."/>
            <person name="Evans J.D."/>
            <person name="Filipski A."/>
            <person name="Findeiss S."/>
            <person name="Freyhult E."/>
            <person name="Fulton L."/>
            <person name="Fulton R."/>
            <person name="Garcia A.C."/>
            <person name="Gardiner A."/>
            <person name="Garfield D.A."/>
            <person name="Garvin B.E."/>
            <person name="Gibson G."/>
            <person name="Gilbert D."/>
            <person name="Gnerre S."/>
            <person name="Godfrey J."/>
            <person name="Good R."/>
            <person name="Gotea V."/>
            <person name="Gravely B."/>
            <person name="Greenberg A.J."/>
            <person name="Griffiths-Jones S."/>
            <person name="Gross S."/>
            <person name="Guigo R."/>
            <person name="Gustafson E.A."/>
            <person name="Haerty W."/>
            <person name="Hahn M.W."/>
            <person name="Halligan D.L."/>
            <person name="Halpern A.L."/>
            <person name="Halter G.M."/>
            <person name="Han M.V."/>
            <person name="Heger A."/>
            <person name="Hillier L."/>
            <person name="Hinrichs A.S."/>
            <person name="Holmes I."/>
            <person name="Hoskins R.A."/>
            <person name="Hubisz M.J."/>
            <person name="Hultmark D."/>
            <person name="Huntley M.A."/>
            <person name="Jaffe D.B."/>
            <person name="Jagadeeshan S."/>
            <person name="Jeck W.R."/>
            <person name="Johnson J."/>
            <person name="Jones C.D."/>
            <person name="Jordan W.C."/>
            <person name="Karpen G.H."/>
            <person name="Kataoka E."/>
            <person name="Keightley P.D."/>
            <person name="Kheradpour P."/>
            <person name="Kirkness E.F."/>
            <person name="Koerich L.B."/>
            <person name="Kristiansen K."/>
            <person name="Kudrna D."/>
            <person name="Kulathinal R.J."/>
            <person name="Kumar S."/>
            <person name="Kwok R."/>
            <person name="Lander E."/>
            <person name="Langley C.H."/>
            <person name="Lapoint R."/>
            <person name="Lazzaro B.P."/>
            <person name="Lee S.J."/>
            <person name="Levesque L."/>
            <person name="Li R."/>
            <person name="Lin C.F."/>
            <person name="Lin M.F."/>
            <person name="Lindblad-Toh K."/>
            <person name="Llopart A."/>
            <person name="Long M."/>
            <person name="Low L."/>
            <person name="Lozovsky E."/>
            <person name="Lu J."/>
            <person name="Luo M."/>
            <person name="Machado C.A."/>
            <person name="Makalowski W."/>
            <person name="Marzo M."/>
            <person name="Matsuda M."/>
            <person name="Matzkin L."/>
            <person name="McAllister B."/>
            <person name="McBride C.S."/>
            <person name="McKernan B."/>
            <person name="McKernan K."/>
            <person name="Mendez-Lago M."/>
            <person name="Minx P."/>
            <person name="Mollenhauer M.U."/>
            <person name="Montooth K."/>
            <person name="Mount S.M."/>
            <person name="Mu X."/>
            <person name="Myers E."/>
            <person name="Negre B."/>
            <person name="Newfeld S."/>
            <person name="Nielsen R."/>
            <person name="Noor M.A."/>
            <person name="O'Grady P."/>
            <person name="Pachter L."/>
            <person name="Papaceit M."/>
            <person name="Parisi M.J."/>
            <person name="Parisi M."/>
            <person name="Parts L."/>
            <person name="Pedersen J.S."/>
            <person name="Pesole G."/>
            <person name="Phillippy A.M."/>
            <person name="Ponting C.P."/>
            <person name="Pop M."/>
            <person name="Porcelli D."/>
            <person name="Powell J.R."/>
            <person name="Prohaska S."/>
            <person name="Pruitt K."/>
            <person name="Puig M."/>
            <person name="Quesneville H."/>
            <person name="Ram K.R."/>
            <person name="Rand D."/>
            <person name="Rasmussen M.D."/>
            <person name="Reed L.K."/>
            <person name="Reenan R."/>
            <person name="Reily A."/>
            <person name="Remington K.A."/>
            <person name="Rieger T.T."/>
            <person name="Ritchie M.G."/>
            <person name="Robin C."/>
            <person name="Rogers Y.H."/>
            <person name="Rohde C."/>
            <person name="Rozas J."/>
            <person name="Rubenfield M.J."/>
            <person name="Ruiz A."/>
            <person name="Russo S."/>
            <person name="Salzberg S.L."/>
            <person name="Sanchez-Gracia A."/>
            <person name="Saranga D.J."/>
            <person name="Sato H."/>
            <person name="Schaeffer S.W."/>
            <person name="Schatz M.C."/>
            <person name="Schlenke T."/>
            <person name="Schwartz R."/>
            <person name="Segarra C."/>
            <person name="Singh R.S."/>
            <person name="Sirot L."/>
            <person name="Sirota M."/>
            <person name="Sisneros N.B."/>
            <person name="Smith C.D."/>
            <person name="Smith T.F."/>
            <person name="Spieth J."/>
            <person name="Stage D.E."/>
            <person name="Stark A."/>
            <person name="Stephan W."/>
            <person name="Strausberg R.L."/>
            <person name="Strempel S."/>
            <person name="Sturgill D."/>
            <person name="Sutton G."/>
            <person name="Sutton G.G."/>
            <person name="Tao W."/>
            <person name="Teichmann S."/>
            <person name="Tobari Y.N."/>
            <person name="Tomimura Y."/>
            <person name="Tsolas J.M."/>
            <person name="Valente V.L."/>
            <person name="Venter E."/>
            <person name="Venter J.C."/>
            <person name="Vicario S."/>
            <person name="Vieira F.G."/>
            <person name="Vilella A.J."/>
            <person name="Villasante A."/>
            <person name="Walenz B."/>
            <person name="Wang J."/>
            <person name="Wasserman M."/>
            <person name="Watts T."/>
            <person name="Wilson D."/>
            <person name="Wilson R.K."/>
            <person name="Wing R.A."/>
            <person name="Wolfner M.F."/>
            <person name="Wong A."/>
            <person name="Wong G.K."/>
            <person name="Wu C.I."/>
            <person name="Wu G."/>
            <person name="Yamamoto D."/>
            <person name="Yang H.P."/>
            <person name="Yang S.P."/>
            <person name="Yorke J.A."/>
            <person name="Yoshida K."/>
            <person name="Zdobnov E."/>
            <person name="Zhang P."/>
            <person name="Zhang Y."/>
            <person name="Zimin A.V."/>
            <person name="Baldwin J."/>
            <person name="Abdouelleil A."/>
            <person name="Abdulkadir J."/>
            <person name="Abebe A."/>
            <person name="Abera B."/>
            <person name="Abreu J."/>
            <person name="Acer S.C."/>
            <person name="Aftuck L."/>
            <person name="Alexander A."/>
            <person name="An P."/>
            <person name="Anderson E."/>
            <person name="Anderson S."/>
            <person name="Arachi H."/>
            <person name="Azer M."/>
            <person name="Bachantsang P."/>
            <person name="Barry A."/>
            <person name="Bayul T."/>
            <person name="Berlin A."/>
            <person name="Bessette D."/>
            <person name="Bloom T."/>
            <person name="Blye J."/>
            <person name="Boguslavskiy L."/>
            <person name="Bonnet C."/>
            <person name="Boukhgalter B."/>
            <person name="Bourzgui I."/>
            <person name="Brown A."/>
            <person name="Cahill P."/>
            <person name="Channer S."/>
            <person name="Cheshatsang Y."/>
            <person name="Chuda L."/>
            <person name="Citroen M."/>
            <person name="Collymore A."/>
            <person name="Cooke P."/>
            <person name="Costello M."/>
            <person name="D'Aco K."/>
            <person name="Daza R."/>
            <person name="De Haan G."/>
            <person name="DeGray S."/>
            <person name="DeMaso C."/>
            <person name="Dhargay N."/>
            <person name="Dooley K."/>
            <person name="Dooley E."/>
            <person name="Doricent M."/>
            <person name="Dorje P."/>
            <person name="Dorjee K."/>
            <person name="Dupes A."/>
            <person name="Elong R."/>
            <person name="Falk J."/>
            <person name="Farina A."/>
            <person name="Faro S."/>
            <person name="Ferguson D."/>
            <person name="Fisher S."/>
            <person name="Foley C.D."/>
            <person name="Franke A."/>
            <person name="Friedrich D."/>
            <person name="Gadbois L."/>
            <person name="Gearin G."/>
            <person name="Gearin C.R."/>
            <person name="Giannoukos G."/>
            <person name="Goode T."/>
            <person name="Graham J."/>
            <person name="Grandbois E."/>
            <person name="Grewal S."/>
            <person name="Gyaltsen K."/>
            <person name="Hafez N."/>
            <person name="Hagos B."/>
            <person name="Hall J."/>
            <person name="Henson C."/>
            <person name="Hollinger A."/>
            <person name="Honan T."/>
            <person name="Huard M.D."/>
            <person name="Hughes L."/>
            <person name="Hurhula B."/>
            <person name="Husby M.E."/>
            <person name="Kamat A."/>
            <person name="Kanga B."/>
            <person name="Kashin S."/>
            <person name="Khazanovich D."/>
            <person name="Kisner P."/>
            <person name="Lance K."/>
            <person name="Lara M."/>
            <person name="Lee W."/>
            <person name="Lennon N."/>
            <person name="Letendre F."/>
            <person name="LeVine R."/>
            <person name="Lipovsky A."/>
            <person name="Liu X."/>
            <person name="Liu J."/>
            <person name="Liu S."/>
            <person name="Lokyitsang T."/>
            <person name="Lokyitsang Y."/>
            <person name="Lubonja R."/>
            <person name="Lui A."/>
            <person name="MacDonald P."/>
            <person name="Magnisalis V."/>
            <person name="Maru K."/>
            <person name="Matthews C."/>
            <person name="McCusker W."/>
            <person name="McDonough S."/>
            <person name="Mehta T."/>
            <person name="Meldrim J."/>
            <person name="Meneus L."/>
            <person name="Mihai O."/>
            <person name="Mihalev A."/>
            <person name="Mihova T."/>
            <person name="Mittelman R."/>
            <person name="Mlenga V."/>
            <person name="Montmayeur A."/>
            <person name="Mulrain L."/>
            <person name="Navidi A."/>
            <person name="Naylor J."/>
            <person name="Negash T."/>
            <person name="Nguyen T."/>
            <person name="Nguyen N."/>
            <person name="Nicol R."/>
            <person name="Norbu C."/>
            <person name="Norbu N."/>
            <person name="Novod N."/>
            <person name="O'Neill B."/>
            <person name="Osman S."/>
            <person name="Markiewicz E."/>
            <person name="Oyono O.L."/>
            <person name="Patti C."/>
            <person name="Phunkhang P."/>
            <person name="Pierre F."/>
            <person name="Priest M."/>
            <person name="Raghuraman S."/>
            <person name="Rege F."/>
            <person name="Reyes R."/>
            <person name="Rise C."/>
            <person name="Rogov P."/>
            <person name="Ross K."/>
            <person name="Ryan E."/>
            <person name="Settipalli S."/>
            <person name="Shea T."/>
            <person name="Sherpa N."/>
            <person name="Shi L."/>
            <person name="Shih D."/>
            <person name="Sparrow T."/>
            <person name="Spaulding J."/>
            <person name="Stalker J."/>
            <person name="Stange-Thomann N."/>
            <person name="Stavropoulos S."/>
            <person name="Stone C."/>
            <person name="Strader C."/>
            <person name="Tesfaye S."/>
            <person name="Thomson T."/>
            <person name="Thoulutsang Y."/>
            <person name="Thoulutsang D."/>
            <person name="Topham K."/>
            <person name="Topping I."/>
            <person name="Tsamla T."/>
            <person name="Vassiliev H."/>
            <person name="Vo A."/>
            <person name="Wangchuk T."/>
            <person name="Wangdi T."/>
            <person name="Weiand M."/>
            <person name="Wilkinson J."/>
            <person name="Wilson A."/>
            <person name="Yadav S."/>
            <person name="Young G."/>
            <person name="Yu Q."/>
            <person name="Zembek L."/>
            <person name="Zhong D."/>
            <person name="Zimmer A."/>
            <person name="Zwirko Z."/>
            <person name="Jaffe D.B."/>
            <person name="Alvarez P."/>
            <person name="Brockman W."/>
            <person name="Butler J."/>
            <person name="Chin C."/>
            <person name="Gnerre S."/>
            <person name="Grabherr M."/>
            <person name="Kleber M."/>
            <person name="Mauceli E."/>
            <person name="MacCallum I."/>
        </authorList>
    </citation>
    <scope>NUCLEOTIDE SEQUENCE [LARGE SCALE GENOMIC DNA]</scope>
    <source>
        <strain evidence="11">Tucson 14030-0811.24</strain>
    </source>
</reference>
<comment type="catalytic activity">
    <reaction evidence="1 7">
        <text>3-hydroxypyruvate = 2-hydroxy-3-oxopropanoate</text>
        <dbReference type="Rhea" id="RHEA:11952"/>
        <dbReference type="ChEBI" id="CHEBI:17180"/>
        <dbReference type="ChEBI" id="CHEBI:57978"/>
        <dbReference type="EC" id="5.3.1.22"/>
    </reaction>
</comment>
<dbReference type="GO" id="GO:0046487">
    <property type="term" value="P:glyoxylate metabolic process"/>
    <property type="evidence" value="ECO:0007669"/>
    <property type="project" value="TreeGrafter"/>
</dbReference>
<comment type="similarity">
    <text evidence="3 7">Belongs to the hyi family.</text>
</comment>
<dbReference type="Pfam" id="PF01261">
    <property type="entry name" value="AP_endonuc_2"/>
    <property type="match status" value="1"/>
</dbReference>
<dbReference type="PIRSF" id="PIRSF006241">
    <property type="entry name" value="HyI"/>
    <property type="match status" value="1"/>
</dbReference>
<name>B4NCT5_DROWI</name>
<dbReference type="InParanoid" id="B4NCT5"/>
<dbReference type="SMR" id="B4NCT5"/>
<dbReference type="OrthoDB" id="4214675at2759"/>
<dbReference type="InterPro" id="IPR013022">
    <property type="entry name" value="Xyl_isomerase-like_TIM-brl"/>
</dbReference>
<dbReference type="PANTHER" id="PTHR43489:SF6">
    <property type="entry name" value="HYDROXYPYRUVATE ISOMERASE-RELATED"/>
    <property type="match status" value="1"/>
</dbReference>
<dbReference type="FunFam" id="3.20.20.150:FF:000007">
    <property type="entry name" value="Hydroxypyruvate isomerase"/>
    <property type="match status" value="1"/>
</dbReference>
<dbReference type="Proteomes" id="UP000007798">
    <property type="component" value="Unassembled WGS sequence"/>
</dbReference>
<dbReference type="InterPro" id="IPR026040">
    <property type="entry name" value="HyI-like"/>
</dbReference>
<evidence type="ECO:0000256" key="3">
    <source>
        <dbReference type="ARBA" id="ARBA00005962"/>
    </source>
</evidence>